<keyword evidence="3" id="KW-1185">Reference proteome</keyword>
<feature type="transmembrane region" description="Helical" evidence="1">
    <location>
        <begin position="88"/>
        <end position="106"/>
    </location>
</feature>
<dbReference type="AlphaFoldDB" id="A0A6I6K819"/>
<protein>
    <recommendedName>
        <fullName evidence="4">DoxX family protein</fullName>
    </recommendedName>
</protein>
<dbReference type="EMBL" id="CP046401">
    <property type="protein sequence ID" value="QGY47753.1"/>
    <property type="molecule type" value="Genomic_DNA"/>
</dbReference>
<sequence>MNRIKKVGRKLYWVPSLLMALDALIKFFSSPYLEELSQIVPKDKIVWIAIIELCIVPVFLFENTQLIGLLLVFCFWGGAMGVNLNHDYYNYLPIGILFLFSISMLFRNSSSHIKIT</sequence>
<dbReference type="RefSeq" id="WP_158871929.1">
    <property type="nucleotide sequence ID" value="NZ_CP046401.1"/>
</dbReference>
<keyword evidence="1" id="KW-0472">Membrane</keyword>
<keyword evidence="1" id="KW-1133">Transmembrane helix</keyword>
<evidence type="ECO:0000313" key="3">
    <source>
        <dbReference type="Proteomes" id="UP000428260"/>
    </source>
</evidence>
<dbReference type="KEGG" id="mcos:GM418_30040"/>
<feature type="transmembrane region" description="Helical" evidence="1">
    <location>
        <begin position="45"/>
        <end position="61"/>
    </location>
</feature>
<accession>A0A6I6K819</accession>
<proteinExistence type="predicted"/>
<keyword evidence="1" id="KW-0812">Transmembrane</keyword>
<evidence type="ECO:0008006" key="4">
    <source>
        <dbReference type="Google" id="ProtNLM"/>
    </source>
</evidence>
<reference evidence="2 3" key="1">
    <citation type="submission" date="2019-11" db="EMBL/GenBank/DDBJ databases">
        <authorList>
            <person name="Zheng R.K."/>
            <person name="Sun C.M."/>
        </authorList>
    </citation>
    <scope>NUCLEOTIDE SEQUENCE [LARGE SCALE GENOMIC DNA]</scope>
    <source>
        <strain evidence="2 3">WC007</strain>
    </source>
</reference>
<evidence type="ECO:0000256" key="1">
    <source>
        <dbReference type="SAM" id="Phobius"/>
    </source>
</evidence>
<organism evidence="2 3">
    <name type="scientific">Maribellus comscasis</name>
    <dbReference type="NCBI Taxonomy" id="2681766"/>
    <lineage>
        <taxon>Bacteria</taxon>
        <taxon>Pseudomonadati</taxon>
        <taxon>Bacteroidota</taxon>
        <taxon>Bacteroidia</taxon>
        <taxon>Marinilabiliales</taxon>
        <taxon>Prolixibacteraceae</taxon>
        <taxon>Maribellus</taxon>
    </lineage>
</organism>
<name>A0A6I6K819_9BACT</name>
<gene>
    <name evidence="2" type="ORF">GM418_30040</name>
</gene>
<evidence type="ECO:0000313" key="2">
    <source>
        <dbReference type="EMBL" id="QGY47753.1"/>
    </source>
</evidence>
<dbReference type="Proteomes" id="UP000428260">
    <property type="component" value="Chromosome"/>
</dbReference>